<keyword evidence="2" id="KW-0378">Hydrolase</keyword>
<dbReference type="InterPro" id="IPR017853">
    <property type="entry name" value="GH"/>
</dbReference>
<dbReference type="OrthoDB" id="9801077at2"/>
<dbReference type="RefSeq" id="WP_008861178.1">
    <property type="nucleotide sequence ID" value="NZ_JH815203.1"/>
</dbReference>
<keyword evidence="3" id="KW-0326">Glycosidase</keyword>
<reference evidence="9 10" key="1">
    <citation type="submission" date="2012-08" db="EMBL/GenBank/DDBJ databases">
        <title>The Genome Sequence of Barnesiella intestinihominis YIT 11860.</title>
        <authorList>
            <consortium name="The Broad Institute Genome Sequencing Platform"/>
            <person name="Earl A."/>
            <person name="Ward D."/>
            <person name="Feldgarden M."/>
            <person name="Gevers D."/>
            <person name="Morotomi M."/>
            <person name="Walker B."/>
            <person name="Young S.K."/>
            <person name="Zeng Q."/>
            <person name="Gargeya S."/>
            <person name="Fitzgerald M."/>
            <person name="Haas B."/>
            <person name="Abouelleil A."/>
            <person name="Alvarado L."/>
            <person name="Arachchi H.M."/>
            <person name="Berlin A.M."/>
            <person name="Chapman S.B."/>
            <person name="Goldberg J."/>
            <person name="Griggs A."/>
            <person name="Gujja S."/>
            <person name="Hansen M."/>
            <person name="Howarth C."/>
            <person name="Imamovic A."/>
            <person name="Larimer J."/>
            <person name="McCowen C."/>
            <person name="Montmayeur A."/>
            <person name="Murphy C."/>
            <person name="Neiman D."/>
            <person name="Pearson M."/>
            <person name="Priest M."/>
            <person name="Roberts A."/>
            <person name="Saif S."/>
            <person name="Shea T."/>
            <person name="Sisk P."/>
            <person name="Sykes S."/>
            <person name="Wortman J."/>
            <person name="Nusbaum C."/>
            <person name="Birren B."/>
        </authorList>
    </citation>
    <scope>NUCLEOTIDE SEQUENCE [LARGE SCALE GENOMIC DNA]</scope>
    <source>
        <strain evidence="9 10">YIT 11860</strain>
    </source>
</reference>
<evidence type="ECO:0000256" key="4">
    <source>
        <dbReference type="SAM" id="SignalP"/>
    </source>
</evidence>
<evidence type="ECO:0000259" key="5">
    <source>
        <dbReference type="Pfam" id="PF00703"/>
    </source>
</evidence>
<dbReference type="InterPro" id="IPR013783">
    <property type="entry name" value="Ig-like_fold"/>
</dbReference>
<dbReference type="Gene3D" id="2.60.120.260">
    <property type="entry name" value="Galactose-binding domain-like"/>
    <property type="match status" value="1"/>
</dbReference>
<sequence length="683" mass="78946">MRIKWLITIVISLCIFQTNAQRSYLSLNDNWQFRFSHQVGKNSTQRISLPHTWNAPDALSGKLDYKRGIGNYEKDLYISPEWKGKRLFLYFEGVNSVADLFINGKYRGEHRGGYSAFTFEITDDVEYGTDNKILVRVNNAEQFDIMPLVGDFNFYGGIYRDVSLIITEPTCISLLDYASPGVYLTQKSVTEKQAHIVATVKLSNAATTKQVNVKVTVKDHDKTIQEIKRHVTLNAHSEGEAIIPFTIQNPRLWNGREDPFMYRAEISLWENDKLLDKVIQPLGIRYYRVDPDNGFFLNGKHLPLYGVCRHQDRAEIGNALRSMHHEEDTKLMLEMGVNAVRLAHYQQAEYMYDLMDQSGIITWAEIPFIGPGGYADKGFIDSEAFKKNGEEQLKELIRQNYNHPSICFWGLFNELTERGDNPVTYITELNELAHSEDPTRLTTSASNQNGGLNFITDCIAWNRYDGWYGGMPDALAKFLDQTHNQYPQLRIAISEYGAGASIYHQSDSLKRPNPAGWWHPENWQTFYHIENWKIIHERPFVWGSFIWNMFDFGAAHRREGDRPGINDKGLVTFDRKYKKDAFYFYKANWNKTDPMVHLAEKRCDMRPTAQQNFMAFTNLPEVELFVNGKSMGKQKPDRYAIVKWEQIELPLGKNTILVQSTTKDKVSDTMTLWITDSAQNRKE</sequence>
<proteinExistence type="inferred from homology"/>
<feature type="domain" description="Glycoside hydrolase family 2 immunoglobulin-like beta-sandwich" evidence="5">
    <location>
        <begin position="183"/>
        <end position="285"/>
    </location>
</feature>
<keyword evidence="10" id="KW-1185">Reference proteome</keyword>
<name>K0XF49_9BACT</name>
<dbReference type="Gene3D" id="2.60.40.10">
    <property type="entry name" value="Immunoglobulins"/>
    <property type="match status" value="2"/>
</dbReference>
<evidence type="ECO:0000256" key="3">
    <source>
        <dbReference type="ARBA" id="ARBA00023295"/>
    </source>
</evidence>
<evidence type="ECO:0000256" key="2">
    <source>
        <dbReference type="ARBA" id="ARBA00022801"/>
    </source>
</evidence>
<dbReference type="eggNOG" id="COG3250">
    <property type="taxonomic scope" value="Bacteria"/>
</dbReference>
<feature type="signal peptide" evidence="4">
    <location>
        <begin position="1"/>
        <end position="20"/>
    </location>
</feature>
<keyword evidence="4" id="KW-0732">Signal</keyword>
<dbReference type="InterPro" id="IPR006104">
    <property type="entry name" value="Glyco_hydro_2_N"/>
</dbReference>
<dbReference type="PANTHER" id="PTHR42732">
    <property type="entry name" value="BETA-GALACTOSIDASE"/>
    <property type="match status" value="1"/>
</dbReference>
<dbReference type="Proteomes" id="UP000006044">
    <property type="component" value="Unassembled WGS sequence"/>
</dbReference>
<evidence type="ECO:0000259" key="8">
    <source>
        <dbReference type="Pfam" id="PF16355"/>
    </source>
</evidence>
<dbReference type="Pfam" id="PF16355">
    <property type="entry name" value="DUF4982"/>
    <property type="match status" value="1"/>
</dbReference>
<dbReference type="PATRIC" id="fig|742726.3.peg.725"/>
<dbReference type="EMBL" id="ADLE01000001">
    <property type="protein sequence ID" value="EJZ66504.1"/>
    <property type="molecule type" value="Genomic_DNA"/>
</dbReference>
<feature type="domain" description="DUF4982" evidence="8">
    <location>
        <begin position="613"/>
        <end position="646"/>
    </location>
</feature>
<dbReference type="InterPro" id="IPR036156">
    <property type="entry name" value="Beta-gal/glucu_dom_sf"/>
</dbReference>
<dbReference type="SUPFAM" id="SSF49303">
    <property type="entry name" value="beta-Galactosidase/glucuronidase domain"/>
    <property type="match status" value="1"/>
</dbReference>
<evidence type="ECO:0000259" key="6">
    <source>
        <dbReference type="Pfam" id="PF02836"/>
    </source>
</evidence>
<dbReference type="InterPro" id="IPR006103">
    <property type="entry name" value="Glyco_hydro_2_cat"/>
</dbReference>
<feature type="chain" id="PRO_5003843925" description="Beta-galactosidase" evidence="4">
    <location>
        <begin position="21"/>
        <end position="683"/>
    </location>
</feature>
<accession>K0XF49</accession>
<dbReference type="InterPro" id="IPR006101">
    <property type="entry name" value="Glyco_hydro_2"/>
</dbReference>
<gene>
    <name evidence="9" type="ORF">HMPREF9448_00683</name>
</gene>
<protein>
    <recommendedName>
        <fullName evidence="11">Beta-galactosidase</fullName>
    </recommendedName>
</protein>
<dbReference type="InterPro" id="IPR032311">
    <property type="entry name" value="DUF4982"/>
</dbReference>
<dbReference type="PANTHER" id="PTHR42732:SF1">
    <property type="entry name" value="BETA-MANNOSIDASE"/>
    <property type="match status" value="1"/>
</dbReference>
<dbReference type="Pfam" id="PF02837">
    <property type="entry name" value="Glyco_hydro_2_N"/>
    <property type="match status" value="1"/>
</dbReference>
<dbReference type="STRING" id="742726.HMPREF9448_00683"/>
<dbReference type="InterPro" id="IPR006102">
    <property type="entry name" value="Ig-like_GH2"/>
</dbReference>
<evidence type="ECO:0000313" key="9">
    <source>
        <dbReference type="EMBL" id="EJZ66504.1"/>
    </source>
</evidence>
<organism evidence="9 10">
    <name type="scientific">Barnesiella intestinihominis YIT 11860</name>
    <dbReference type="NCBI Taxonomy" id="742726"/>
    <lineage>
        <taxon>Bacteria</taxon>
        <taxon>Pseudomonadati</taxon>
        <taxon>Bacteroidota</taxon>
        <taxon>Bacteroidia</taxon>
        <taxon>Bacteroidales</taxon>
        <taxon>Barnesiellaceae</taxon>
        <taxon>Barnesiella</taxon>
    </lineage>
</organism>
<dbReference type="HOGENOM" id="CLU_006501_5_0_10"/>
<dbReference type="PRINTS" id="PR00132">
    <property type="entry name" value="GLHYDRLASE2"/>
</dbReference>
<dbReference type="InterPro" id="IPR008979">
    <property type="entry name" value="Galactose-bd-like_sf"/>
</dbReference>
<comment type="caution">
    <text evidence="9">The sequence shown here is derived from an EMBL/GenBank/DDBJ whole genome shotgun (WGS) entry which is preliminary data.</text>
</comment>
<evidence type="ECO:0000259" key="7">
    <source>
        <dbReference type="Pfam" id="PF02837"/>
    </source>
</evidence>
<dbReference type="SUPFAM" id="SSF51445">
    <property type="entry name" value="(Trans)glycosidases"/>
    <property type="match status" value="1"/>
</dbReference>
<dbReference type="SUPFAM" id="SSF49785">
    <property type="entry name" value="Galactose-binding domain-like"/>
    <property type="match status" value="1"/>
</dbReference>
<dbReference type="Pfam" id="PF00703">
    <property type="entry name" value="Glyco_hydro_2"/>
    <property type="match status" value="1"/>
</dbReference>
<evidence type="ECO:0000313" key="10">
    <source>
        <dbReference type="Proteomes" id="UP000006044"/>
    </source>
</evidence>
<dbReference type="Pfam" id="PF02836">
    <property type="entry name" value="Glyco_hydro_2_C"/>
    <property type="match status" value="1"/>
</dbReference>
<dbReference type="GO" id="GO:0004553">
    <property type="term" value="F:hydrolase activity, hydrolyzing O-glycosyl compounds"/>
    <property type="evidence" value="ECO:0007669"/>
    <property type="project" value="InterPro"/>
</dbReference>
<dbReference type="InterPro" id="IPR051913">
    <property type="entry name" value="GH2_Domain-Containing"/>
</dbReference>
<dbReference type="AlphaFoldDB" id="K0XF49"/>
<dbReference type="GeneID" id="77848013"/>
<evidence type="ECO:0000256" key="1">
    <source>
        <dbReference type="ARBA" id="ARBA00007401"/>
    </source>
</evidence>
<dbReference type="Gene3D" id="3.20.20.80">
    <property type="entry name" value="Glycosidases"/>
    <property type="match status" value="1"/>
</dbReference>
<comment type="similarity">
    <text evidence="1">Belongs to the glycosyl hydrolase 2 family.</text>
</comment>
<feature type="domain" description="Glycosyl hydrolases family 2 sugar binding" evidence="7">
    <location>
        <begin position="65"/>
        <end position="165"/>
    </location>
</feature>
<dbReference type="GO" id="GO:0005975">
    <property type="term" value="P:carbohydrate metabolic process"/>
    <property type="evidence" value="ECO:0007669"/>
    <property type="project" value="InterPro"/>
</dbReference>
<feature type="domain" description="Glycoside hydrolase family 2 catalytic" evidence="6">
    <location>
        <begin position="292"/>
        <end position="588"/>
    </location>
</feature>
<evidence type="ECO:0008006" key="11">
    <source>
        <dbReference type="Google" id="ProtNLM"/>
    </source>
</evidence>